<name>A0A2G9YR70_9BACT</name>
<organism evidence="1 2">
    <name type="scientific">Candidatus Nealsonbacteria bacterium CG23_combo_of_CG06-09_8_20_14_all_40_13</name>
    <dbReference type="NCBI Taxonomy" id="1974724"/>
    <lineage>
        <taxon>Bacteria</taxon>
        <taxon>Candidatus Nealsoniibacteriota</taxon>
    </lineage>
</organism>
<reference evidence="1 2" key="1">
    <citation type="submission" date="2017-09" db="EMBL/GenBank/DDBJ databases">
        <title>Depth-based differentiation of microbial function through sediment-hosted aquifers and enrichment of novel symbionts in the deep terrestrial subsurface.</title>
        <authorList>
            <person name="Probst A.J."/>
            <person name="Ladd B."/>
            <person name="Jarett J.K."/>
            <person name="Geller-Mcgrath D.E."/>
            <person name="Sieber C.M."/>
            <person name="Emerson J.B."/>
            <person name="Anantharaman K."/>
            <person name="Thomas B.C."/>
            <person name="Malmstrom R."/>
            <person name="Stieglmeier M."/>
            <person name="Klingl A."/>
            <person name="Woyke T."/>
            <person name="Ryan C.M."/>
            <person name="Banfield J.F."/>
        </authorList>
    </citation>
    <scope>NUCLEOTIDE SEQUENCE [LARGE SCALE GENOMIC DNA]</scope>
    <source>
        <strain evidence="1">CG23_combo_of_CG06-09_8_20_14_all_40_13</strain>
    </source>
</reference>
<accession>A0A2G9YR70</accession>
<protein>
    <submittedName>
        <fullName evidence="1">Uncharacterized protein</fullName>
    </submittedName>
</protein>
<comment type="caution">
    <text evidence="1">The sequence shown here is derived from an EMBL/GenBank/DDBJ whole genome shotgun (WGS) entry which is preliminary data.</text>
</comment>
<dbReference type="AlphaFoldDB" id="A0A2G9YR70"/>
<proteinExistence type="predicted"/>
<evidence type="ECO:0000313" key="1">
    <source>
        <dbReference type="EMBL" id="PIP21662.1"/>
    </source>
</evidence>
<evidence type="ECO:0000313" key="2">
    <source>
        <dbReference type="Proteomes" id="UP000231567"/>
    </source>
</evidence>
<dbReference type="EMBL" id="PCRM01000025">
    <property type="protein sequence ID" value="PIP21662.1"/>
    <property type="molecule type" value="Genomic_DNA"/>
</dbReference>
<dbReference type="Proteomes" id="UP000231567">
    <property type="component" value="Unassembled WGS sequence"/>
</dbReference>
<feature type="non-terminal residue" evidence="1">
    <location>
        <position position="1"/>
    </location>
</feature>
<gene>
    <name evidence="1" type="ORF">COX39_01520</name>
</gene>
<sequence length="104" mass="12260">QQNEQTQKILKAGQTLSETSDIIMEGWENRNKSDDILSERRSDVMLGRDRVYDPSSGNVYDVENGWYDDYNINRQEFKMSNLERLPENNWDLWTAPTKDAKEID</sequence>